<name>A0ABU3BD94_9GAMM</name>
<comment type="caution">
    <text evidence="11">The sequence shown here is derived from an EMBL/GenBank/DDBJ whole genome shotgun (WGS) entry which is preliminary data.</text>
</comment>
<accession>A0ABU3BD94</accession>
<feature type="domain" description="BFD-like [2Fe-2S]-binding" evidence="10">
    <location>
        <begin position="2"/>
        <end position="51"/>
    </location>
</feature>
<keyword evidence="12" id="KW-1185">Reference proteome</keyword>
<dbReference type="EMBL" id="JAVRHY010000020">
    <property type="protein sequence ID" value="MDT0619772.1"/>
    <property type="molecule type" value="Genomic_DNA"/>
</dbReference>
<dbReference type="InterPro" id="IPR041854">
    <property type="entry name" value="BFD-like_2Fe2S-bd_dom_sf"/>
</dbReference>
<organism evidence="11 12">
    <name type="scientific">Spectribacter acetivorans</name>
    <dbReference type="NCBI Taxonomy" id="3075603"/>
    <lineage>
        <taxon>Bacteria</taxon>
        <taxon>Pseudomonadati</taxon>
        <taxon>Pseudomonadota</taxon>
        <taxon>Gammaproteobacteria</taxon>
        <taxon>Salinisphaerales</taxon>
        <taxon>Salinisphaeraceae</taxon>
        <taxon>Spectribacter</taxon>
    </lineage>
</organism>
<dbReference type="InterPro" id="IPR052371">
    <property type="entry name" value="BFD-associated_ferredoxin"/>
</dbReference>
<comment type="cofactor">
    <cofactor evidence="7">
        <name>[2Fe-2S] cluster</name>
        <dbReference type="ChEBI" id="CHEBI:190135"/>
    </cofactor>
</comment>
<dbReference type="RefSeq" id="WP_311652200.1">
    <property type="nucleotide sequence ID" value="NZ_JAVRHY010000020.1"/>
</dbReference>
<proteinExistence type="inferred from homology"/>
<keyword evidence="5" id="KW-0408">Iron</keyword>
<dbReference type="Pfam" id="PF04324">
    <property type="entry name" value="Fer2_BFD"/>
    <property type="match status" value="1"/>
</dbReference>
<dbReference type="PANTHER" id="PTHR37424:SF1">
    <property type="entry name" value="BACTERIOFERRITIN-ASSOCIATED FERREDOXIN"/>
    <property type="match status" value="1"/>
</dbReference>
<reference evidence="11 12" key="1">
    <citation type="submission" date="2023-09" db="EMBL/GenBank/DDBJ databases">
        <authorList>
            <person name="Rey-Velasco X."/>
        </authorList>
    </citation>
    <scope>NUCLEOTIDE SEQUENCE [LARGE SCALE GENOMIC DNA]</scope>
    <source>
        <strain evidence="11 12">P385</strain>
    </source>
</reference>
<evidence type="ECO:0000256" key="4">
    <source>
        <dbReference type="ARBA" id="ARBA00022982"/>
    </source>
</evidence>
<dbReference type="CDD" id="cd19945">
    <property type="entry name" value="Fer2_BFD"/>
    <property type="match status" value="1"/>
</dbReference>
<evidence type="ECO:0000259" key="10">
    <source>
        <dbReference type="Pfam" id="PF04324"/>
    </source>
</evidence>
<comment type="similarity">
    <text evidence="9">Belongs to the Bfd family.</text>
</comment>
<dbReference type="Proteomes" id="UP001259982">
    <property type="component" value="Unassembled WGS sequence"/>
</dbReference>
<sequence length="75" mass="8376">MYVCLCKGVTEREIREEVRSGACHMRELQRRLGVAECCGCCAPCAREILAETLQEQHRKTRLLPAPFLPATANAS</sequence>
<keyword evidence="3" id="KW-0479">Metal-binding</keyword>
<keyword evidence="2" id="KW-0001">2Fe-2S</keyword>
<evidence type="ECO:0000256" key="5">
    <source>
        <dbReference type="ARBA" id="ARBA00023004"/>
    </source>
</evidence>
<evidence type="ECO:0000256" key="8">
    <source>
        <dbReference type="ARBA" id="ARBA00039386"/>
    </source>
</evidence>
<protein>
    <recommendedName>
        <fullName evidence="8">Bacterioferritin-associated ferredoxin</fullName>
    </recommendedName>
</protein>
<evidence type="ECO:0000256" key="9">
    <source>
        <dbReference type="ARBA" id="ARBA00046332"/>
    </source>
</evidence>
<dbReference type="InterPro" id="IPR007419">
    <property type="entry name" value="BFD-like_2Fe2S-bd_dom"/>
</dbReference>
<evidence type="ECO:0000256" key="2">
    <source>
        <dbReference type="ARBA" id="ARBA00022714"/>
    </source>
</evidence>
<keyword evidence="4" id="KW-0249">Electron transport</keyword>
<evidence type="ECO:0000256" key="1">
    <source>
        <dbReference type="ARBA" id="ARBA00022448"/>
    </source>
</evidence>
<gene>
    <name evidence="11" type="ORF">RM531_14940</name>
</gene>
<evidence type="ECO:0000256" key="7">
    <source>
        <dbReference type="ARBA" id="ARBA00034078"/>
    </source>
</evidence>
<evidence type="ECO:0000313" key="12">
    <source>
        <dbReference type="Proteomes" id="UP001259982"/>
    </source>
</evidence>
<evidence type="ECO:0000256" key="3">
    <source>
        <dbReference type="ARBA" id="ARBA00022723"/>
    </source>
</evidence>
<evidence type="ECO:0000256" key="6">
    <source>
        <dbReference type="ARBA" id="ARBA00023014"/>
    </source>
</evidence>
<keyword evidence="1" id="KW-0813">Transport</keyword>
<evidence type="ECO:0000313" key="11">
    <source>
        <dbReference type="EMBL" id="MDT0619772.1"/>
    </source>
</evidence>
<dbReference type="Gene3D" id="1.10.10.1100">
    <property type="entry name" value="BFD-like [2Fe-2S]-binding domain"/>
    <property type="match status" value="1"/>
</dbReference>
<keyword evidence="6" id="KW-0411">Iron-sulfur</keyword>
<dbReference type="PANTHER" id="PTHR37424">
    <property type="entry name" value="BACTERIOFERRITIN-ASSOCIATED FERREDOXIN"/>
    <property type="match status" value="1"/>
</dbReference>